<dbReference type="GO" id="GO:0016075">
    <property type="term" value="P:rRNA catabolic process"/>
    <property type="evidence" value="ECO:0007669"/>
    <property type="project" value="TreeGrafter"/>
</dbReference>
<evidence type="ECO:0000256" key="1">
    <source>
        <dbReference type="PIRNR" id="PIRNR033490"/>
    </source>
</evidence>
<gene>
    <name evidence="2" type="ORF">ODE01S_04790</name>
</gene>
<protein>
    <recommendedName>
        <fullName evidence="1">mRNA interferase</fullName>
        <ecNumber evidence="1">3.1.-.-</ecNumber>
    </recommendedName>
</protein>
<accession>A0A511RHE3</accession>
<comment type="function">
    <text evidence="1">Toxic component of a type II toxin-antitoxin (TA) system.</text>
</comment>
<dbReference type="EMBL" id="BJXN01000003">
    <property type="protein sequence ID" value="GEM89045.1"/>
    <property type="molecule type" value="Genomic_DNA"/>
</dbReference>
<dbReference type="EC" id="3.1.-.-" evidence="1"/>
<proteinExistence type="inferred from homology"/>
<dbReference type="InterPro" id="IPR003477">
    <property type="entry name" value="PemK-like"/>
</dbReference>
<reference evidence="2 3" key="1">
    <citation type="submission" date="2019-07" db="EMBL/GenBank/DDBJ databases">
        <title>Whole genome shotgun sequence of Oceanithermus desulfurans NBRC 100063.</title>
        <authorList>
            <person name="Hosoyama A."/>
            <person name="Uohara A."/>
            <person name="Ohji S."/>
            <person name="Ichikawa N."/>
        </authorList>
    </citation>
    <scope>NUCLEOTIDE SEQUENCE [LARGE SCALE GENOMIC DNA]</scope>
    <source>
        <strain evidence="2 3">NBRC 100063</strain>
    </source>
</reference>
<dbReference type="SUPFAM" id="SSF50118">
    <property type="entry name" value="Cell growth inhibitor/plasmid maintenance toxic component"/>
    <property type="match status" value="1"/>
</dbReference>
<dbReference type="GO" id="GO:0004521">
    <property type="term" value="F:RNA endonuclease activity"/>
    <property type="evidence" value="ECO:0007669"/>
    <property type="project" value="TreeGrafter"/>
</dbReference>
<evidence type="ECO:0000313" key="2">
    <source>
        <dbReference type="EMBL" id="GEM89045.1"/>
    </source>
</evidence>
<sequence length="113" mass="12113">MPTCWRGDVVLVDFDPARSGEAAKTRPAVVVSSNVVNAAAPVVVVVPLTSNLSRVYPSELVLPAARIGTRSDSKAQTHLVRHVSKRRVVKVIGHVPADLMEALDGRLREVLGL</sequence>
<dbReference type="PIRSF" id="PIRSF033490">
    <property type="entry name" value="MazF"/>
    <property type="match status" value="1"/>
</dbReference>
<dbReference type="GO" id="GO:0003677">
    <property type="term" value="F:DNA binding"/>
    <property type="evidence" value="ECO:0007669"/>
    <property type="project" value="InterPro"/>
</dbReference>
<dbReference type="Gene3D" id="2.30.30.110">
    <property type="match status" value="1"/>
</dbReference>
<organism evidence="2 3">
    <name type="scientific">Oceanithermus desulfurans NBRC 100063</name>
    <dbReference type="NCBI Taxonomy" id="1227550"/>
    <lineage>
        <taxon>Bacteria</taxon>
        <taxon>Thermotogati</taxon>
        <taxon>Deinococcota</taxon>
        <taxon>Deinococci</taxon>
        <taxon>Thermales</taxon>
        <taxon>Thermaceae</taxon>
        <taxon>Oceanithermus</taxon>
    </lineage>
</organism>
<keyword evidence="1" id="KW-0378">Hydrolase</keyword>
<dbReference type="AlphaFoldDB" id="A0A511RHE3"/>
<dbReference type="GO" id="GO:0006402">
    <property type="term" value="P:mRNA catabolic process"/>
    <property type="evidence" value="ECO:0007669"/>
    <property type="project" value="TreeGrafter"/>
</dbReference>
<name>A0A511RHE3_9DEIN</name>
<dbReference type="PANTHER" id="PTHR33988:SF1">
    <property type="entry name" value="ENDORIBONUCLEASE MAZF7-RELATED"/>
    <property type="match status" value="1"/>
</dbReference>
<dbReference type="GO" id="GO:0016787">
    <property type="term" value="F:hydrolase activity"/>
    <property type="evidence" value="ECO:0007669"/>
    <property type="project" value="UniProtKB-KW"/>
</dbReference>
<dbReference type="PANTHER" id="PTHR33988">
    <property type="entry name" value="ENDORIBONUCLEASE MAZF-RELATED"/>
    <property type="match status" value="1"/>
</dbReference>
<keyword evidence="1" id="KW-0540">Nuclease</keyword>
<comment type="caution">
    <text evidence="2">The sequence shown here is derived from an EMBL/GenBank/DDBJ whole genome shotgun (WGS) entry which is preliminary data.</text>
</comment>
<dbReference type="RefSeq" id="WP_147145459.1">
    <property type="nucleotide sequence ID" value="NZ_BJXN01000003.1"/>
</dbReference>
<keyword evidence="1" id="KW-0255">Endonuclease</keyword>
<dbReference type="Pfam" id="PF02452">
    <property type="entry name" value="PemK_toxin"/>
    <property type="match status" value="1"/>
</dbReference>
<comment type="similarity">
    <text evidence="1">Belongs to the PemK/MazF family.</text>
</comment>
<dbReference type="Proteomes" id="UP000321827">
    <property type="component" value="Unassembled WGS sequence"/>
</dbReference>
<dbReference type="OrthoDB" id="9808744at2"/>
<dbReference type="InterPro" id="IPR011067">
    <property type="entry name" value="Plasmid_toxin/cell-grow_inhib"/>
</dbReference>
<evidence type="ECO:0000313" key="3">
    <source>
        <dbReference type="Proteomes" id="UP000321827"/>
    </source>
</evidence>